<dbReference type="InParanoid" id="Q7NNQ2"/>
<dbReference type="EnsemblBacteria" id="BAC88299">
    <property type="protein sequence ID" value="BAC88299"/>
    <property type="gene ID" value="BAC88299"/>
</dbReference>
<keyword evidence="3" id="KW-1185">Reference proteome</keyword>
<gene>
    <name evidence="2" type="ordered locus">gsr0358</name>
</gene>
<dbReference type="EMBL" id="BA000045">
    <property type="protein sequence ID" value="BAC88299.1"/>
    <property type="molecule type" value="Genomic_DNA"/>
</dbReference>
<dbReference type="STRING" id="251221.gene:10757830"/>
<reference evidence="2 3" key="2">
    <citation type="journal article" date="2003" name="DNA Res.">
        <title>Complete genome structure of Gloeobacter violaceus PCC 7421, a cyanobacterium that lacks thylakoids (supplement).</title>
        <authorList>
            <person name="Nakamura Y."/>
            <person name="Kaneko T."/>
            <person name="Sato S."/>
            <person name="Mimuro M."/>
            <person name="Miyashita H."/>
            <person name="Tsuchiya T."/>
            <person name="Sasamoto S."/>
            <person name="Watanabe A."/>
            <person name="Kawashima K."/>
            <person name="Kishida Y."/>
            <person name="Kiyokawa C."/>
            <person name="Kohara M."/>
            <person name="Matsumoto M."/>
            <person name="Matsuno A."/>
            <person name="Nakazaki N."/>
            <person name="Shimpo S."/>
            <person name="Takeuchi C."/>
            <person name="Yamada M."/>
            <person name="Tabata S."/>
        </authorList>
    </citation>
    <scope>NUCLEOTIDE SEQUENCE [LARGE SCALE GENOMIC DNA]</scope>
    <source>
        <strain evidence="3">ATCC 29082 / PCC 7421</strain>
    </source>
</reference>
<dbReference type="Pfam" id="PF14261">
    <property type="entry name" value="DUF4351"/>
    <property type="match status" value="1"/>
</dbReference>
<dbReference type="InterPro" id="IPR025587">
    <property type="entry name" value="DUF4351"/>
</dbReference>
<evidence type="ECO:0000313" key="2">
    <source>
        <dbReference type="EMBL" id="BAC88299.1"/>
    </source>
</evidence>
<dbReference type="HOGENOM" id="CLU_3310452_0_0_3"/>
<name>Q7NNQ2_GLOVI</name>
<dbReference type="AlphaFoldDB" id="Q7NNQ2"/>
<reference evidence="2 3" key="1">
    <citation type="journal article" date="2003" name="DNA Res.">
        <title>Complete genome structure of Gloeobacter violaceus PCC 7421, a cyanobacterium that lacks thylakoids.</title>
        <authorList>
            <person name="Nakamura Y."/>
            <person name="Kaneko T."/>
            <person name="Sato S."/>
            <person name="Mimuro M."/>
            <person name="Miyashita H."/>
            <person name="Tsuchiya T."/>
            <person name="Sasamoto S."/>
            <person name="Watanabe A."/>
            <person name="Kawashima K."/>
            <person name="Kishida Y."/>
            <person name="Kiyokawa C."/>
            <person name="Kohara M."/>
            <person name="Matsumoto M."/>
            <person name="Matsuno A."/>
            <person name="Nakazaki N."/>
            <person name="Shimpo S."/>
            <person name="Takeuchi C."/>
            <person name="Yamada M."/>
            <person name="Tabata S."/>
        </authorList>
    </citation>
    <scope>NUCLEOTIDE SEQUENCE [LARGE SCALE GENOMIC DNA]</scope>
    <source>
        <strain evidence="3">ATCC 29082 / PCC 7421</strain>
    </source>
</reference>
<evidence type="ECO:0000259" key="1">
    <source>
        <dbReference type="Pfam" id="PF14261"/>
    </source>
</evidence>
<accession>Q7NNQ2</accession>
<protein>
    <submittedName>
        <fullName evidence="2">Gsr0358 protein</fullName>
    </submittedName>
</protein>
<dbReference type="KEGG" id="gvi:gsr0358"/>
<feature type="domain" description="DUF4351" evidence="1">
    <location>
        <begin position="1"/>
        <end position="33"/>
    </location>
</feature>
<proteinExistence type="predicted"/>
<organism evidence="2 3">
    <name type="scientific">Gloeobacter violaceus (strain ATCC 29082 / PCC 7421)</name>
    <dbReference type="NCBI Taxonomy" id="251221"/>
    <lineage>
        <taxon>Bacteria</taxon>
        <taxon>Bacillati</taxon>
        <taxon>Cyanobacteriota</taxon>
        <taxon>Cyanophyceae</taxon>
        <taxon>Gloeobacterales</taxon>
        <taxon>Gloeobacteraceae</taxon>
        <taxon>Gloeobacter</taxon>
    </lineage>
</organism>
<dbReference type="Proteomes" id="UP000000557">
    <property type="component" value="Chromosome"/>
</dbReference>
<evidence type="ECO:0000313" key="3">
    <source>
        <dbReference type="Proteomes" id="UP000000557"/>
    </source>
</evidence>
<sequence>MVERIGGLADGQIDALAEVLLDFGSAADLQHWLDSRVPS</sequence>